<evidence type="ECO:0000256" key="5">
    <source>
        <dbReference type="ARBA" id="ARBA00022840"/>
    </source>
</evidence>
<keyword evidence="6" id="KW-0406">Ion transport</keyword>
<accession>A0A6J6YKG6</accession>
<dbReference type="AlphaFoldDB" id="A0A6J6YKG6"/>
<keyword evidence="9" id="KW-0066">ATP synthesis</keyword>
<dbReference type="InterPro" id="IPR050053">
    <property type="entry name" value="ATPase_alpha/beta_chains"/>
</dbReference>
<gene>
    <name evidence="10" type="ORF">UFOPK3119_00407</name>
</gene>
<dbReference type="PANTHER" id="PTHR15184:SF71">
    <property type="entry name" value="ATP SYNTHASE SUBUNIT BETA, MITOCHONDRIAL"/>
    <property type="match status" value="1"/>
</dbReference>
<reference evidence="10" key="1">
    <citation type="submission" date="2020-05" db="EMBL/GenBank/DDBJ databases">
        <authorList>
            <person name="Chiriac C."/>
            <person name="Salcher M."/>
            <person name="Ghai R."/>
            <person name="Kavagutti S V."/>
        </authorList>
    </citation>
    <scope>NUCLEOTIDE SEQUENCE</scope>
</reference>
<dbReference type="GO" id="GO:0005524">
    <property type="term" value="F:ATP binding"/>
    <property type="evidence" value="ECO:0007669"/>
    <property type="project" value="UniProtKB-KW"/>
</dbReference>
<dbReference type="PANTHER" id="PTHR15184">
    <property type="entry name" value="ATP SYNTHASE"/>
    <property type="match status" value="1"/>
</dbReference>
<organism evidence="10">
    <name type="scientific">freshwater metagenome</name>
    <dbReference type="NCBI Taxonomy" id="449393"/>
    <lineage>
        <taxon>unclassified sequences</taxon>
        <taxon>metagenomes</taxon>
        <taxon>ecological metagenomes</taxon>
    </lineage>
</organism>
<evidence type="ECO:0000256" key="2">
    <source>
        <dbReference type="ARBA" id="ARBA00008936"/>
    </source>
</evidence>
<dbReference type="GO" id="GO:0046933">
    <property type="term" value="F:proton-transporting ATP synthase activity, rotational mechanism"/>
    <property type="evidence" value="ECO:0007669"/>
    <property type="project" value="TreeGrafter"/>
</dbReference>
<dbReference type="InterPro" id="IPR024034">
    <property type="entry name" value="ATPase_F1/V1_b/a_C"/>
</dbReference>
<keyword evidence="8" id="KW-0139">CF(1)</keyword>
<keyword evidence="5" id="KW-0067">ATP-binding</keyword>
<proteinExistence type="inferred from homology"/>
<dbReference type="SUPFAM" id="SSF47917">
    <property type="entry name" value="C-terminal domain of alpha and beta subunits of F1 ATP synthase"/>
    <property type="match status" value="1"/>
</dbReference>
<evidence type="ECO:0000256" key="1">
    <source>
        <dbReference type="ARBA" id="ARBA00004370"/>
    </source>
</evidence>
<sequence length="81" mass="8968">MSEDDRVLVGRARRIQRFLSQNTFVAKVFTGIDGSFVPLSETIAAFEALADGKYDHVPEQAFFMCGGLDDVERKAAELAKN</sequence>
<dbReference type="GO" id="GO:0045259">
    <property type="term" value="C:proton-transporting ATP synthase complex"/>
    <property type="evidence" value="ECO:0007669"/>
    <property type="project" value="UniProtKB-KW"/>
</dbReference>
<evidence type="ECO:0000256" key="6">
    <source>
        <dbReference type="ARBA" id="ARBA00023065"/>
    </source>
</evidence>
<dbReference type="Gene3D" id="1.10.1140.10">
    <property type="entry name" value="Bovine Mitochondrial F1-atpase, Atp Synthase Beta Chain, Chain D, domain 3"/>
    <property type="match status" value="1"/>
</dbReference>
<evidence type="ECO:0000313" key="10">
    <source>
        <dbReference type="EMBL" id="CAB4809862.1"/>
    </source>
</evidence>
<evidence type="ECO:0000256" key="3">
    <source>
        <dbReference type="ARBA" id="ARBA00022448"/>
    </source>
</evidence>
<comment type="subcellular location">
    <subcellularLocation>
        <location evidence="1">Membrane</location>
    </subcellularLocation>
</comment>
<evidence type="ECO:0000256" key="8">
    <source>
        <dbReference type="ARBA" id="ARBA00023196"/>
    </source>
</evidence>
<evidence type="ECO:0000256" key="9">
    <source>
        <dbReference type="ARBA" id="ARBA00023310"/>
    </source>
</evidence>
<dbReference type="EMBL" id="CAFAAX010000034">
    <property type="protein sequence ID" value="CAB4809862.1"/>
    <property type="molecule type" value="Genomic_DNA"/>
</dbReference>
<name>A0A6J6YKG6_9ZZZZ</name>
<protein>
    <submittedName>
        <fullName evidence="10">Unannotated protein</fullName>
    </submittedName>
</protein>
<keyword evidence="3" id="KW-0813">Transport</keyword>
<evidence type="ECO:0000256" key="7">
    <source>
        <dbReference type="ARBA" id="ARBA00023136"/>
    </source>
</evidence>
<evidence type="ECO:0000256" key="4">
    <source>
        <dbReference type="ARBA" id="ARBA00022741"/>
    </source>
</evidence>
<comment type="similarity">
    <text evidence="2">Belongs to the ATPase alpha/beta chains family.</text>
</comment>
<keyword evidence="4" id="KW-0547">Nucleotide-binding</keyword>
<keyword evidence="7" id="KW-0472">Membrane</keyword>